<protein>
    <submittedName>
        <fullName evidence="3">Phosphatase PAP2 family protein</fullName>
    </submittedName>
</protein>
<keyword evidence="1" id="KW-0812">Transmembrane</keyword>
<keyword evidence="1" id="KW-1133">Transmembrane helix</keyword>
<organism evidence="3 4">
    <name type="scientific">Variovorax terrae</name>
    <dbReference type="NCBI Taxonomy" id="2923278"/>
    <lineage>
        <taxon>Bacteria</taxon>
        <taxon>Pseudomonadati</taxon>
        <taxon>Pseudomonadota</taxon>
        <taxon>Betaproteobacteria</taxon>
        <taxon>Burkholderiales</taxon>
        <taxon>Comamonadaceae</taxon>
        <taxon>Variovorax</taxon>
    </lineage>
</organism>
<dbReference type="PANTHER" id="PTHR14969:SF13">
    <property type="entry name" value="AT30094P"/>
    <property type="match status" value="1"/>
</dbReference>
<feature type="transmembrane region" description="Helical" evidence="1">
    <location>
        <begin position="67"/>
        <end position="90"/>
    </location>
</feature>
<gene>
    <name evidence="3" type="ORF">MMF98_17255</name>
</gene>
<dbReference type="RefSeq" id="WP_243307951.1">
    <property type="nucleotide sequence ID" value="NZ_JALGBI010000002.1"/>
</dbReference>
<proteinExistence type="predicted"/>
<feature type="transmembrane region" description="Helical" evidence="1">
    <location>
        <begin position="97"/>
        <end position="117"/>
    </location>
</feature>
<dbReference type="SMART" id="SM00014">
    <property type="entry name" value="acidPPc"/>
    <property type="match status" value="1"/>
</dbReference>
<dbReference type="InterPro" id="IPR036938">
    <property type="entry name" value="PAP2/HPO_sf"/>
</dbReference>
<dbReference type="PANTHER" id="PTHR14969">
    <property type="entry name" value="SPHINGOSINE-1-PHOSPHATE PHOSPHOHYDROLASE"/>
    <property type="match status" value="1"/>
</dbReference>
<keyword evidence="1" id="KW-0472">Membrane</keyword>
<feature type="transmembrane region" description="Helical" evidence="1">
    <location>
        <begin position="129"/>
        <end position="154"/>
    </location>
</feature>
<evidence type="ECO:0000313" key="4">
    <source>
        <dbReference type="Proteomes" id="UP001139447"/>
    </source>
</evidence>
<feature type="transmembrane region" description="Helical" evidence="1">
    <location>
        <begin position="166"/>
        <end position="186"/>
    </location>
</feature>
<feature type="transmembrane region" description="Helical" evidence="1">
    <location>
        <begin position="198"/>
        <end position="216"/>
    </location>
</feature>
<dbReference type="EMBL" id="JALGBI010000002">
    <property type="protein sequence ID" value="MCJ0764964.1"/>
    <property type="molecule type" value="Genomic_DNA"/>
</dbReference>
<feature type="domain" description="Phosphatidic acid phosphatase type 2/haloperoxidase" evidence="2">
    <location>
        <begin position="94"/>
        <end position="209"/>
    </location>
</feature>
<name>A0A9X1VXY8_9BURK</name>
<dbReference type="SUPFAM" id="SSF48317">
    <property type="entry name" value="Acid phosphatase/Vanadium-dependent haloperoxidase"/>
    <property type="match status" value="1"/>
</dbReference>
<reference evidence="3" key="1">
    <citation type="submission" date="2022-03" db="EMBL/GenBank/DDBJ databases">
        <authorList>
            <person name="Woo C.Y."/>
        </authorList>
    </citation>
    <scope>NUCLEOTIDE SEQUENCE</scope>
    <source>
        <strain evidence="3">CYS-02</strain>
    </source>
</reference>
<comment type="caution">
    <text evidence="3">The sequence shown here is derived from an EMBL/GenBank/DDBJ whole genome shotgun (WGS) entry which is preliminary data.</text>
</comment>
<dbReference type="InterPro" id="IPR000326">
    <property type="entry name" value="PAP2/HPO"/>
</dbReference>
<evidence type="ECO:0000259" key="2">
    <source>
        <dbReference type="SMART" id="SM00014"/>
    </source>
</evidence>
<accession>A0A9X1VXY8</accession>
<evidence type="ECO:0000256" key="1">
    <source>
        <dbReference type="SAM" id="Phobius"/>
    </source>
</evidence>
<feature type="transmembrane region" description="Helical" evidence="1">
    <location>
        <begin position="12"/>
        <end position="31"/>
    </location>
</feature>
<dbReference type="Pfam" id="PF01569">
    <property type="entry name" value="PAP2"/>
    <property type="match status" value="1"/>
</dbReference>
<keyword evidence="4" id="KW-1185">Reference proteome</keyword>
<dbReference type="CDD" id="cd03392">
    <property type="entry name" value="PAP2_like_2"/>
    <property type="match status" value="1"/>
</dbReference>
<sequence>MQDPDHYRPLIRPLLAGLAALLLAVVFILLADEVTEGDTRGFDTSLLYAAQALRADHPWVAEVMRDLSGLGSTVVLTVFTVAACGYLALVGARMVSALVAMSILSAAALVSLFKTLFGQLRPGAAFAEFLASGLSFPSGHASMSAVVFLTFGALLASRHSRPRERWYILGAATGLTLLVGLSRVALGVHWASDVLGGWAFGTAWAVMWLLVARHLAGR</sequence>
<dbReference type="Gene3D" id="1.20.144.10">
    <property type="entry name" value="Phosphatidic acid phosphatase type 2/haloperoxidase"/>
    <property type="match status" value="1"/>
</dbReference>
<evidence type="ECO:0000313" key="3">
    <source>
        <dbReference type="EMBL" id="MCJ0764964.1"/>
    </source>
</evidence>
<dbReference type="AlphaFoldDB" id="A0A9X1VXY8"/>
<dbReference type="Proteomes" id="UP001139447">
    <property type="component" value="Unassembled WGS sequence"/>
</dbReference>